<reference evidence="2 3" key="1">
    <citation type="journal article" date="2022" name="Allergy">
        <title>Genome assembly and annotation of Periplaneta americana reveal a comprehensive cockroach allergen profile.</title>
        <authorList>
            <person name="Wang L."/>
            <person name="Xiong Q."/>
            <person name="Saelim N."/>
            <person name="Wang L."/>
            <person name="Nong W."/>
            <person name="Wan A.T."/>
            <person name="Shi M."/>
            <person name="Liu X."/>
            <person name="Cao Q."/>
            <person name="Hui J.H.L."/>
            <person name="Sookrung N."/>
            <person name="Leung T.F."/>
            <person name="Tungtrongchitr A."/>
            <person name="Tsui S.K.W."/>
        </authorList>
    </citation>
    <scope>NUCLEOTIDE SEQUENCE [LARGE SCALE GENOMIC DNA]</scope>
    <source>
        <strain evidence="2">PWHHKU_190912</strain>
    </source>
</reference>
<protein>
    <recommendedName>
        <fullName evidence="1">Reverse transcriptase domain-containing protein</fullName>
    </recommendedName>
</protein>
<dbReference type="PROSITE" id="PS50878">
    <property type="entry name" value="RT_POL"/>
    <property type="match status" value="1"/>
</dbReference>
<dbReference type="Pfam" id="PF00078">
    <property type="entry name" value="RVT_1"/>
    <property type="match status" value="1"/>
</dbReference>
<evidence type="ECO:0000313" key="2">
    <source>
        <dbReference type="EMBL" id="KAJ4452235.1"/>
    </source>
</evidence>
<dbReference type="SUPFAM" id="SSF56672">
    <property type="entry name" value="DNA/RNA polymerases"/>
    <property type="match status" value="1"/>
</dbReference>
<comment type="caution">
    <text evidence="2">The sequence shown here is derived from an EMBL/GenBank/DDBJ whole genome shotgun (WGS) entry which is preliminary data.</text>
</comment>
<sequence length="1086" mass="127030">MLSFLVDLELNIQVRVCSEIVLLSKWTLSKIPMHTYNVELERKTVSCNEPVVGSTQTVRNDVRNGLTHNQIDHILIDKRRHTSIVDIRTFRGADCNSDHYLVIGELRERLSVAKRVEQQVNITKFNILKLKDEEAKQNYQVEISNRFATLESSDEVEKELDVNSVWENIRDSIKIAAEQSIGYYETKKKKPWFDEDCCMVVERRKQAKLKFLQDPVEEKRDNYFNERREASRTLRNKKRGYLKEKLNEVETNSKNKNIRDLYKGIKEFKNGYQPRVNVIKDENGDLLADSPSILNRWKNYFAQLLNIMEKKWEYKGTVHQLFIDFKKAYDSVKREVLYDILIEFGIPKKLVRLIKMCLSETYSRVRIGQFLSDAFPVHCGLKQGDALSPLLFNFALEYAIRKVQDNRQGLELNGLHQLLVYADDVNMIGENTQTIRENTEILLEASRAIGLEVNPEKTKYMIMSRDQNIVRNGNIKIGDLSFEEVEKFKYLGATVTNINDTREEIKRRINMGNACYYSVEKLLSSSLLSKNLKVRIYKTVILPVLLYGCETWTLTLREEHRFRVFENKSTVRRQLWSPHDTNKASLIRQLSQEIIREKQYDEFKPHSPFPIKEKKKRETLVVAYPVYRVRSGLSANDDSGYNCSANDRFLWLQGQCEHLFRKNQTFASAHIHNIWDIGQGLPKVGAPVMAMFLIWPPPYYGVYNHEDKLSMNIPRTCTEVRRNTLHARRPLVRTLHSYAPGPALLCDVLIYSSSWKRQYFHRLAPLAPLACLHTHVKTDSNATIAFRCVGIRTRVRQGARQTKRWSLRCGGQEKDDYIKDSFYEELEHTFDQFPRYHMKILLGDFNAKVGREDIFRPTIGKESLHAISSDNGVRLVNFATSKNLIVKSTTFPHKDIHKYTWTSPDGLTHNQIDHILIDKRRHTGIVDIPTFRGADCNSDHYLVIGELRERLSVAKRVEQQVNITKFNILKLKDEEAKQNYQVEISNRFATLESSDEVEKELDVNSVWENIRDSIKIAAEQSIGYYETKKKKPWFDEDCCMVVQRRKQAKLKFLQDPVEEKRDNYFNERREASRTLRNKKRGYLKEN</sequence>
<dbReference type="PANTHER" id="PTHR47027">
    <property type="entry name" value="REVERSE TRANSCRIPTASE DOMAIN-CONTAINING PROTEIN"/>
    <property type="match status" value="1"/>
</dbReference>
<gene>
    <name evidence="2" type="ORF">ANN_03753</name>
</gene>
<evidence type="ECO:0000313" key="3">
    <source>
        <dbReference type="Proteomes" id="UP001148838"/>
    </source>
</evidence>
<dbReference type="CDD" id="cd01650">
    <property type="entry name" value="RT_nLTR_like"/>
    <property type="match status" value="1"/>
</dbReference>
<name>A0ABQ8U5T0_PERAM</name>
<dbReference type="InterPro" id="IPR000477">
    <property type="entry name" value="RT_dom"/>
</dbReference>
<keyword evidence="3" id="KW-1185">Reference proteome</keyword>
<accession>A0ABQ8U5T0</accession>
<dbReference type="InterPro" id="IPR043502">
    <property type="entry name" value="DNA/RNA_pol_sf"/>
</dbReference>
<evidence type="ECO:0000259" key="1">
    <source>
        <dbReference type="PROSITE" id="PS50878"/>
    </source>
</evidence>
<dbReference type="Proteomes" id="UP001148838">
    <property type="component" value="Unassembled WGS sequence"/>
</dbReference>
<dbReference type="Gene3D" id="3.60.10.10">
    <property type="entry name" value="Endonuclease/exonuclease/phosphatase"/>
    <property type="match status" value="1"/>
</dbReference>
<dbReference type="EMBL" id="JAJSOF020000001">
    <property type="protein sequence ID" value="KAJ4452235.1"/>
    <property type="molecule type" value="Genomic_DNA"/>
</dbReference>
<organism evidence="2 3">
    <name type="scientific">Periplaneta americana</name>
    <name type="common">American cockroach</name>
    <name type="synonym">Blatta americana</name>
    <dbReference type="NCBI Taxonomy" id="6978"/>
    <lineage>
        <taxon>Eukaryota</taxon>
        <taxon>Metazoa</taxon>
        <taxon>Ecdysozoa</taxon>
        <taxon>Arthropoda</taxon>
        <taxon>Hexapoda</taxon>
        <taxon>Insecta</taxon>
        <taxon>Pterygota</taxon>
        <taxon>Neoptera</taxon>
        <taxon>Polyneoptera</taxon>
        <taxon>Dictyoptera</taxon>
        <taxon>Blattodea</taxon>
        <taxon>Blattoidea</taxon>
        <taxon>Blattidae</taxon>
        <taxon>Blattinae</taxon>
        <taxon>Periplaneta</taxon>
    </lineage>
</organism>
<dbReference type="InterPro" id="IPR043128">
    <property type="entry name" value="Rev_trsase/Diguanyl_cyclase"/>
</dbReference>
<dbReference type="Gene3D" id="3.30.70.270">
    <property type="match status" value="1"/>
</dbReference>
<dbReference type="InterPro" id="IPR036691">
    <property type="entry name" value="Endo/exonu/phosph_ase_sf"/>
</dbReference>
<dbReference type="SUPFAM" id="SSF56219">
    <property type="entry name" value="DNase I-like"/>
    <property type="match status" value="1"/>
</dbReference>
<feature type="domain" description="Reverse transcriptase" evidence="1">
    <location>
        <begin position="230"/>
        <end position="495"/>
    </location>
</feature>
<proteinExistence type="predicted"/>
<dbReference type="PANTHER" id="PTHR47027:SF20">
    <property type="entry name" value="REVERSE TRANSCRIPTASE-LIKE PROTEIN WITH RNA-DIRECTED DNA POLYMERASE DOMAIN"/>
    <property type="match status" value="1"/>
</dbReference>